<protein>
    <submittedName>
        <fullName evidence="2">Uncharacterized protein</fullName>
    </submittedName>
</protein>
<dbReference type="RefSeq" id="XP_036263026.1">
    <property type="nucleotide sequence ID" value="XM_036407315.1"/>
</dbReference>
<keyword evidence="3" id="KW-1185">Reference proteome</keyword>
<sequence length="70" mass="8268">MQCIILYPSRDLILLSQHFSPVISFLKIFLDADVVINKTFTLISNLFVSPTFQMIILMRLMLNFYRCNYC</sequence>
<keyword evidence="1" id="KW-1133">Transmembrane helix</keyword>
<dbReference type="AlphaFoldDB" id="A0A0P1A8T0"/>
<feature type="transmembrane region" description="Helical" evidence="1">
    <location>
        <begin position="12"/>
        <end position="30"/>
    </location>
</feature>
<organism evidence="2 3">
    <name type="scientific">Plasmopara halstedii</name>
    <name type="common">Downy mildew of sunflower</name>
    <dbReference type="NCBI Taxonomy" id="4781"/>
    <lineage>
        <taxon>Eukaryota</taxon>
        <taxon>Sar</taxon>
        <taxon>Stramenopiles</taxon>
        <taxon>Oomycota</taxon>
        <taxon>Peronosporomycetes</taxon>
        <taxon>Peronosporales</taxon>
        <taxon>Peronosporaceae</taxon>
        <taxon>Plasmopara</taxon>
    </lineage>
</organism>
<dbReference type="Proteomes" id="UP000054928">
    <property type="component" value="Unassembled WGS sequence"/>
</dbReference>
<evidence type="ECO:0000313" key="3">
    <source>
        <dbReference type="Proteomes" id="UP000054928"/>
    </source>
</evidence>
<reference evidence="3" key="1">
    <citation type="submission" date="2014-09" db="EMBL/GenBank/DDBJ databases">
        <authorList>
            <person name="Sharma Rahul"/>
            <person name="Thines Marco"/>
        </authorList>
    </citation>
    <scope>NUCLEOTIDE SEQUENCE [LARGE SCALE GENOMIC DNA]</scope>
</reference>
<name>A0A0P1A8T0_PLAHL</name>
<evidence type="ECO:0000256" key="1">
    <source>
        <dbReference type="SAM" id="Phobius"/>
    </source>
</evidence>
<keyword evidence="1" id="KW-0472">Membrane</keyword>
<feature type="transmembrane region" description="Helical" evidence="1">
    <location>
        <begin position="42"/>
        <end position="62"/>
    </location>
</feature>
<keyword evidence="1" id="KW-0812">Transmembrane</keyword>
<evidence type="ECO:0000313" key="2">
    <source>
        <dbReference type="EMBL" id="CEG37098.1"/>
    </source>
</evidence>
<dbReference type="EMBL" id="CCYD01000261">
    <property type="protein sequence ID" value="CEG37098.1"/>
    <property type="molecule type" value="Genomic_DNA"/>
</dbReference>
<dbReference type="GeneID" id="59052850"/>
<accession>A0A0P1A8T0</accession>
<proteinExistence type="predicted"/>